<dbReference type="Pfam" id="PF09685">
    <property type="entry name" value="MamF_MmsF"/>
    <property type="match status" value="1"/>
</dbReference>
<evidence type="ECO:0000256" key="4">
    <source>
        <dbReference type="ARBA" id="ARBA00023136"/>
    </source>
</evidence>
<proteinExistence type="predicted"/>
<feature type="transmembrane region" description="Helical" evidence="5">
    <location>
        <begin position="163"/>
        <end position="184"/>
    </location>
</feature>
<protein>
    <recommendedName>
        <fullName evidence="8">DUF4870 domain-containing protein</fullName>
    </recommendedName>
</protein>
<dbReference type="AlphaFoldDB" id="A0A2W5F6B1"/>
<evidence type="ECO:0000256" key="2">
    <source>
        <dbReference type="ARBA" id="ARBA00022692"/>
    </source>
</evidence>
<keyword evidence="3 5" id="KW-1133">Transmembrane helix</keyword>
<evidence type="ECO:0000313" key="7">
    <source>
        <dbReference type="Proteomes" id="UP000249198"/>
    </source>
</evidence>
<accession>A0A2W5F6B1</accession>
<dbReference type="RefSeq" id="WP_273228745.1">
    <property type="nucleotide sequence ID" value="NZ_DALYZG010000011.1"/>
</dbReference>
<comment type="caution">
    <text evidence="6">The sequence shown here is derived from an EMBL/GenBank/DDBJ whole genome shotgun (WGS) entry which is preliminary data.</text>
</comment>
<gene>
    <name evidence="6" type="ORF">DI599_00835</name>
</gene>
<name>A0A2W5F6B1_9PSED</name>
<dbReference type="EMBL" id="QFOH01000001">
    <property type="protein sequence ID" value="PZP26732.1"/>
    <property type="molecule type" value="Genomic_DNA"/>
</dbReference>
<evidence type="ECO:0000256" key="1">
    <source>
        <dbReference type="ARBA" id="ARBA00004141"/>
    </source>
</evidence>
<organism evidence="6 7">
    <name type="scientific">Pseudomonas kuykendallii</name>
    <dbReference type="NCBI Taxonomy" id="1007099"/>
    <lineage>
        <taxon>Bacteria</taxon>
        <taxon>Pseudomonadati</taxon>
        <taxon>Pseudomonadota</taxon>
        <taxon>Gammaproteobacteria</taxon>
        <taxon>Pseudomonadales</taxon>
        <taxon>Pseudomonadaceae</taxon>
        <taxon>Pseudomonas</taxon>
    </lineage>
</organism>
<sequence>MGAFVVSGLVAVINGLVTGYFRRYVALLVVAVFGALLGESVAVRRSLDYRFGDGLVEHLLLSLILSSLVHAAVRLFVASLGPTAQPAAAWAETAGAAGQIPAGGEPTAFTRLKAAWQANPLWKVYAAHALGLTVILSTFLAVISTGAYWWAQRHSDQRVLVDAARNAFNFQLTLFGVTAVLFILAPKLALFFNVFIAMPLTVATVVWNLYRVRRNKEGRYPLAFKVFKAPRAA</sequence>
<dbReference type="InterPro" id="IPR019109">
    <property type="entry name" value="MamF_MmsF"/>
</dbReference>
<comment type="subcellular location">
    <subcellularLocation>
        <location evidence="1">Membrane</location>
        <topology evidence="1">Multi-pass membrane protein</topology>
    </subcellularLocation>
</comment>
<evidence type="ECO:0008006" key="8">
    <source>
        <dbReference type="Google" id="ProtNLM"/>
    </source>
</evidence>
<evidence type="ECO:0000313" key="6">
    <source>
        <dbReference type="EMBL" id="PZP26732.1"/>
    </source>
</evidence>
<feature type="transmembrane region" description="Helical" evidence="5">
    <location>
        <begin position="25"/>
        <end position="43"/>
    </location>
</feature>
<evidence type="ECO:0000256" key="5">
    <source>
        <dbReference type="SAM" id="Phobius"/>
    </source>
</evidence>
<evidence type="ECO:0000256" key="3">
    <source>
        <dbReference type="ARBA" id="ARBA00022989"/>
    </source>
</evidence>
<reference evidence="6 7" key="1">
    <citation type="submission" date="2017-08" db="EMBL/GenBank/DDBJ databases">
        <title>Infants hospitalized years apart are colonized by the same room-sourced microbial strains.</title>
        <authorList>
            <person name="Brooks B."/>
            <person name="Olm M.R."/>
            <person name="Firek B.A."/>
            <person name="Baker R."/>
            <person name="Thomas B.C."/>
            <person name="Morowitz M.J."/>
            <person name="Banfield J.F."/>
        </authorList>
    </citation>
    <scope>NUCLEOTIDE SEQUENCE [LARGE SCALE GENOMIC DNA]</scope>
    <source>
        <strain evidence="6">S2_009_000_R2_77</strain>
    </source>
</reference>
<keyword evidence="4 5" id="KW-0472">Membrane</keyword>
<feature type="transmembrane region" description="Helical" evidence="5">
    <location>
        <begin position="190"/>
        <end position="210"/>
    </location>
</feature>
<dbReference type="Proteomes" id="UP000249198">
    <property type="component" value="Unassembled WGS sequence"/>
</dbReference>
<keyword evidence="2 5" id="KW-0812">Transmembrane</keyword>
<feature type="transmembrane region" description="Helical" evidence="5">
    <location>
        <begin position="125"/>
        <end position="151"/>
    </location>
</feature>
<feature type="transmembrane region" description="Helical" evidence="5">
    <location>
        <begin position="55"/>
        <end position="77"/>
    </location>
</feature>